<sequence length="492" mass="54768">MLRKIVGTFFRKSLYVAVLSGLTLPVLAQGLVLNDENLRTDLNWLNQQGVIQISTSTWPLSGDEIQRALTQAKVSNTTQQKLIESVQQVLQLDSTMLKIKLSTASKSKQIPQGFGDSDKARTVASVEFNAGGENWDAKLRVNGEDKQRIENGNKVNVEGSYLAGKVWNQWLIAGQMPTYWGPGHDGSLIRGDASRPVYGFTAQRAEQKAFESKWLSWIGPWQYQAFAGQLDDYKAVPDAKLLGLRLTAQPRPYLELGASRILQWGGEGRPESWDSLWNAIKGNDNFYDGDNDKSNQIAGFDARLNLQPLLNAPISVYGQYVGEDEAGLLPSKKMYQAGLDYSASFKNMPYQVYAEWTDTRTNGNVKAISYTHYIYQDGYYQHGFPLGHAMGGDGQMYSVGGNIRVDRMNRLAGRMIYADVNQSAALMGTQVVNKAFPEQDKIKALDLTWTHYLKPTMPLNINAWISDSDQHGSDTGIKVGIEVPLDKSIFGR</sequence>
<dbReference type="EMBL" id="SLVJ01000002">
    <property type="protein sequence ID" value="TCM69926.1"/>
    <property type="molecule type" value="Genomic_DNA"/>
</dbReference>
<gene>
    <name evidence="1" type="ORF">EC844_102199</name>
</gene>
<accession>A0A4R1Y0B6</accession>
<comment type="caution">
    <text evidence="1">The sequence shown here is derived from an EMBL/GenBank/DDBJ whole genome shotgun (WGS) entry which is preliminary data.</text>
</comment>
<dbReference type="AlphaFoldDB" id="A0A4R1Y0B6"/>
<dbReference type="OrthoDB" id="101884at2"/>
<name>A0A4R1Y0B6_ACICA</name>
<dbReference type="InterPro" id="IPR026950">
    <property type="entry name" value="Caps_assemb_Wzi"/>
</dbReference>
<dbReference type="Proteomes" id="UP000294963">
    <property type="component" value="Unassembled WGS sequence"/>
</dbReference>
<protein>
    <submittedName>
        <fullName evidence="1">Capsule assembly protein Wzi</fullName>
    </submittedName>
</protein>
<dbReference type="Pfam" id="PF14052">
    <property type="entry name" value="Caps_assemb_Wzi"/>
    <property type="match status" value="1"/>
</dbReference>
<dbReference type="Gene3D" id="2.40.160.130">
    <property type="entry name" value="Capsule assembly protein Wzi"/>
    <property type="match status" value="1"/>
</dbReference>
<reference evidence="1 2" key="1">
    <citation type="submission" date="2019-03" db="EMBL/GenBank/DDBJ databases">
        <title>Genomic analyses of the natural microbiome of Caenorhabditis elegans.</title>
        <authorList>
            <person name="Samuel B."/>
        </authorList>
    </citation>
    <scope>NUCLEOTIDE SEQUENCE [LARGE SCALE GENOMIC DNA]</scope>
    <source>
        <strain evidence="1 2">JUb89</strain>
    </source>
</reference>
<evidence type="ECO:0000313" key="2">
    <source>
        <dbReference type="Proteomes" id="UP000294963"/>
    </source>
</evidence>
<organism evidence="1 2">
    <name type="scientific">Acinetobacter calcoaceticus</name>
    <dbReference type="NCBI Taxonomy" id="471"/>
    <lineage>
        <taxon>Bacteria</taxon>
        <taxon>Pseudomonadati</taxon>
        <taxon>Pseudomonadota</taxon>
        <taxon>Gammaproteobacteria</taxon>
        <taxon>Moraxellales</taxon>
        <taxon>Moraxellaceae</taxon>
        <taxon>Acinetobacter</taxon>
        <taxon>Acinetobacter calcoaceticus/baumannii complex</taxon>
    </lineage>
</organism>
<dbReference type="InterPro" id="IPR038636">
    <property type="entry name" value="Wzi_sf"/>
</dbReference>
<keyword evidence="2" id="KW-1185">Reference proteome</keyword>
<proteinExistence type="predicted"/>
<evidence type="ECO:0000313" key="1">
    <source>
        <dbReference type="EMBL" id="TCM69926.1"/>
    </source>
</evidence>